<feature type="domain" description="Resolvase/invertase-type recombinase catalytic" evidence="2">
    <location>
        <begin position="19"/>
        <end position="170"/>
    </location>
</feature>
<dbReference type="Pfam" id="PF00239">
    <property type="entry name" value="Resolvase"/>
    <property type="match status" value="1"/>
</dbReference>
<organism evidence="4 7">
    <name type="scientific">Bifidobacterium longum subsp. longum</name>
    <dbReference type="NCBI Taxonomy" id="1679"/>
    <lineage>
        <taxon>Bacteria</taxon>
        <taxon>Bacillati</taxon>
        <taxon>Actinomycetota</taxon>
        <taxon>Actinomycetes</taxon>
        <taxon>Bifidobacteriales</taxon>
        <taxon>Bifidobacteriaceae</taxon>
        <taxon>Bifidobacterium</taxon>
    </lineage>
</organism>
<proteinExistence type="predicted"/>
<gene>
    <name evidence="4" type="ORF">MCC10070_1228</name>
    <name evidence="5" type="ORF">MCC10083_1219</name>
</gene>
<sequence>MKRMEQIAPPPTAKKTVLNVAAYARISMETERTPISLSTQISYYQKLITSTPGWNFAGVFADSGISGTTTKRPQFQELLTLARAGKIDIILTKSISRFSRNTVDLLQIVRELKDLGVEVRFEKEGISSMTGDGELMLTLLASFAQAESEQLSANVKWRVEKQFEKGLANGFRHYGYTNSPDGTDVEIIEHEAALVRRIYRLYLEQVSCERMEEIFAAEGILGRSGEPITSEVLRSWLKAETFTGTLILGRHHSPHFGEHSVLNKGEKPMYRVEDAIPAIISKELFEAVQQERARRRELGARANWSIPTTCFTSTVKCGICGRSFSRSGKYNTAHEIHYVWSCRTKRDGYKRSGGRRCTAKNIPQAILEEHLAPHLGLEVFDPEVYESLVETVVMLPDQKIRINFKDGRQVELAWKSNRRERSWSPERRAAWGEFQRQKWQDPEYRERTIASRKKKAKPRKPLSDGARKSMRDAWTPERRQAQAERSKAMWAARTEEERAEHIRKCQEGITEEAKQRKSEKLKAAWTPERRARTAEIARQTRAREKRKREEAMKAGEI</sequence>
<name>A0A4R0TS60_BIFLL</name>
<dbReference type="PANTHER" id="PTHR30461:SF23">
    <property type="entry name" value="DNA RECOMBINASE-RELATED"/>
    <property type="match status" value="1"/>
</dbReference>
<reference evidence="6 7" key="1">
    <citation type="journal article" date="2018" name="Sci. Rep.">
        <title>Genomic diversity and distribution of Bifidobacterium longum subsp. longum across the human lifespan.</title>
        <authorList>
            <person name="Odamaki T."/>
            <person name="Bottacini F."/>
            <person name="Kato K."/>
            <person name="Mitsuyama E."/>
            <person name="Yoshida K."/>
            <person name="Horigome A."/>
            <person name="Xiao J.Z."/>
            <person name="van Sinderen D."/>
        </authorList>
    </citation>
    <scope>NUCLEOTIDE SEQUENCE [LARGE SCALE GENOMIC DNA]</scope>
    <source>
        <strain evidence="4 7">MCC10070</strain>
        <strain evidence="5 6">MCC10083</strain>
    </source>
</reference>
<feature type="compositionally biased region" description="Basic residues" evidence="1">
    <location>
        <begin position="450"/>
        <end position="460"/>
    </location>
</feature>
<feature type="region of interest" description="Disordered" evidence="1">
    <location>
        <begin position="448"/>
        <end position="557"/>
    </location>
</feature>
<dbReference type="Pfam" id="PF13408">
    <property type="entry name" value="Zn_ribbon_recom"/>
    <property type="match status" value="1"/>
</dbReference>
<dbReference type="PROSITE" id="PS51736">
    <property type="entry name" value="RECOMBINASES_3"/>
    <property type="match status" value="1"/>
</dbReference>
<dbReference type="Proteomes" id="UP000291814">
    <property type="component" value="Unassembled WGS sequence"/>
</dbReference>
<dbReference type="PANTHER" id="PTHR30461">
    <property type="entry name" value="DNA-INVERTASE FROM LAMBDOID PROPHAGE"/>
    <property type="match status" value="1"/>
</dbReference>
<dbReference type="SUPFAM" id="SSF53041">
    <property type="entry name" value="Resolvase-like"/>
    <property type="match status" value="1"/>
</dbReference>
<dbReference type="Gene3D" id="3.40.50.1390">
    <property type="entry name" value="Resolvase, N-terminal catalytic domain"/>
    <property type="match status" value="1"/>
</dbReference>
<feature type="domain" description="Recombinase" evidence="3">
    <location>
        <begin position="173"/>
        <end position="298"/>
    </location>
</feature>
<evidence type="ECO:0000313" key="6">
    <source>
        <dbReference type="Proteomes" id="UP000291226"/>
    </source>
</evidence>
<evidence type="ECO:0000313" key="5">
    <source>
        <dbReference type="EMBL" id="TCF09619.1"/>
    </source>
</evidence>
<dbReference type="SMART" id="SM00857">
    <property type="entry name" value="Resolvase"/>
    <property type="match status" value="1"/>
</dbReference>
<dbReference type="Pfam" id="PF07508">
    <property type="entry name" value="Recombinase"/>
    <property type="match status" value="1"/>
</dbReference>
<accession>A0A4R0TS60</accession>
<dbReference type="InterPro" id="IPR038109">
    <property type="entry name" value="DNA_bind_recomb_sf"/>
</dbReference>
<evidence type="ECO:0000259" key="3">
    <source>
        <dbReference type="PROSITE" id="PS51737"/>
    </source>
</evidence>
<dbReference type="InterPro" id="IPR006119">
    <property type="entry name" value="Resolv_N"/>
</dbReference>
<evidence type="ECO:0000256" key="1">
    <source>
        <dbReference type="SAM" id="MobiDB-lite"/>
    </source>
</evidence>
<dbReference type="CDD" id="cd00338">
    <property type="entry name" value="Ser_Recombinase"/>
    <property type="match status" value="1"/>
</dbReference>
<evidence type="ECO:0000259" key="2">
    <source>
        <dbReference type="PROSITE" id="PS51736"/>
    </source>
</evidence>
<dbReference type="InterPro" id="IPR011109">
    <property type="entry name" value="DNA_bind_recombinase_dom"/>
</dbReference>
<dbReference type="InterPro" id="IPR036162">
    <property type="entry name" value="Resolvase-like_N_sf"/>
</dbReference>
<evidence type="ECO:0000313" key="7">
    <source>
        <dbReference type="Proteomes" id="UP000291814"/>
    </source>
</evidence>
<reference evidence="4" key="2">
    <citation type="submission" date="2019-02" db="EMBL/GenBank/DDBJ databases">
        <authorList>
            <person name="Odamaki T."/>
        </authorList>
    </citation>
    <scope>NUCLEOTIDE SEQUENCE</scope>
    <source>
        <strain evidence="4">MCC10070</strain>
        <strain evidence="5">MCC10083</strain>
    </source>
</reference>
<comment type="caution">
    <text evidence="4">The sequence shown here is derived from an EMBL/GenBank/DDBJ whole genome shotgun (WGS) entry which is preliminary data.</text>
</comment>
<feature type="compositionally biased region" description="Basic and acidic residues" evidence="1">
    <location>
        <begin position="461"/>
        <end position="535"/>
    </location>
</feature>
<dbReference type="EMBL" id="SHRR01000018">
    <property type="protein sequence ID" value="TCE85564.1"/>
    <property type="molecule type" value="Genomic_DNA"/>
</dbReference>
<dbReference type="Proteomes" id="UP000291226">
    <property type="component" value="Unassembled WGS sequence"/>
</dbReference>
<dbReference type="InterPro" id="IPR025827">
    <property type="entry name" value="Zn_ribbon_recom_dom"/>
</dbReference>
<dbReference type="GO" id="GO:0003677">
    <property type="term" value="F:DNA binding"/>
    <property type="evidence" value="ECO:0007669"/>
    <property type="project" value="InterPro"/>
</dbReference>
<dbReference type="AlphaFoldDB" id="A0A4R0TS60"/>
<protein>
    <submittedName>
        <fullName evidence="4">Recombinase family protein</fullName>
    </submittedName>
</protein>
<evidence type="ECO:0000313" key="4">
    <source>
        <dbReference type="EMBL" id="TCE85564.1"/>
    </source>
</evidence>
<dbReference type="Gene3D" id="3.90.1750.20">
    <property type="entry name" value="Putative Large Serine Recombinase, Chain B, Domain 2"/>
    <property type="match status" value="1"/>
</dbReference>
<feature type="compositionally biased region" description="Basic and acidic residues" evidence="1">
    <location>
        <begin position="547"/>
        <end position="557"/>
    </location>
</feature>
<dbReference type="GO" id="GO:0000150">
    <property type="term" value="F:DNA strand exchange activity"/>
    <property type="evidence" value="ECO:0007669"/>
    <property type="project" value="InterPro"/>
</dbReference>
<dbReference type="PROSITE" id="PS51737">
    <property type="entry name" value="RECOMBINASE_DNA_BIND"/>
    <property type="match status" value="1"/>
</dbReference>
<dbReference type="EMBL" id="SHSD01000033">
    <property type="protein sequence ID" value="TCF09619.1"/>
    <property type="molecule type" value="Genomic_DNA"/>
</dbReference>
<dbReference type="InterPro" id="IPR050639">
    <property type="entry name" value="SSR_resolvase"/>
</dbReference>
<dbReference type="RefSeq" id="WP_048349525.1">
    <property type="nucleotide sequence ID" value="NZ_BCYH01000017.1"/>
</dbReference>